<geneLocation type="plasmid" evidence="1">
    <name>pBK33689</name>
</geneLocation>
<reference evidence="1" key="1">
    <citation type="submission" date="2015-12" db="EMBL/GenBank/DDBJ databases">
        <title>Molecular Epidemiology and Plasmid Analysis of KPC-Producing Escherichia coli.</title>
        <authorList>
            <person name="Chavda K."/>
            <person name="Chen L."/>
            <person name="Kreiswirth B."/>
        </authorList>
    </citation>
    <scope>NUCLEOTIDE SEQUENCE</scope>
    <source>
        <strain evidence="1">BK33689</strain>
        <plasmid evidence="1">pBK33689</plasmid>
    </source>
</reference>
<sequence>MLNKFEIAFSAHPCTKYEQKMQLHLGMTVVKFFWLTCQ</sequence>
<name>A0A142EBS7_ECOLX</name>
<dbReference type="AlphaFoldDB" id="A0A142EBS7"/>
<evidence type="ECO:0000313" key="1">
    <source>
        <dbReference type="EMBL" id="AMQ45615.1"/>
    </source>
</evidence>
<keyword evidence="1" id="KW-0614">Plasmid</keyword>
<protein>
    <submittedName>
        <fullName evidence="1">Uncharacterized protein</fullName>
    </submittedName>
</protein>
<dbReference type="EMBL" id="KU295133">
    <property type="protein sequence ID" value="AMQ45615.1"/>
    <property type="molecule type" value="Genomic_DNA"/>
</dbReference>
<proteinExistence type="predicted"/>
<accession>A0A142EBS7</accession>
<organism evidence="1">
    <name type="scientific">Escherichia coli</name>
    <dbReference type="NCBI Taxonomy" id="562"/>
    <lineage>
        <taxon>Bacteria</taxon>
        <taxon>Pseudomonadati</taxon>
        <taxon>Pseudomonadota</taxon>
        <taxon>Gammaproteobacteria</taxon>
        <taxon>Enterobacterales</taxon>
        <taxon>Enterobacteriaceae</taxon>
        <taxon>Escherichia</taxon>
    </lineage>
</organism>